<evidence type="ECO:0000313" key="6">
    <source>
        <dbReference type="Proteomes" id="UP000076727"/>
    </source>
</evidence>
<proteinExistence type="predicted"/>
<keyword evidence="1 3" id="KW-0853">WD repeat</keyword>
<gene>
    <name evidence="5" type="ORF">DAEQUDRAFT_720551</name>
</gene>
<feature type="region of interest" description="Disordered" evidence="4">
    <location>
        <begin position="367"/>
        <end position="410"/>
    </location>
</feature>
<sequence length="561" mass="61759">MTQHIVDLTLSPWTSLPSFTSSGRRNRRLLSSAMLQPLDRVDVLGDDHHGHTGCVNALSWAKNGELLISGGDDTTVRVWRMDSNDSSRDYPFKCETVIYTGHRGNVFNAHMLPHSTRIATVAADRQLRISDVEAAVHSPRYNGETEYTSSQANVKVLRCHSGRVKRIVTEESPDMFLTVAEDGTVRQHDLRVPHSCASGNCPSPLVRLHHELSTIALSSLTPYQFVVAGEAPYGYLFDRRHAGRVLKEEWGIPPDSDSVTTCVRRFGRVTRGPSESRGYEHITGARMASTNGHEVLLSYSSDAVYLYSTHDDPAPESLGSRSTILPSNPSHRQSTRSSPVGNEPATIHQTDAEMEDDIERMTKEDSAMGHEYGSQDAHMDEDTDDDDDDDDAEDDDEDMNNIDSGVQDIPAASTSNVPIVYPRARFVGACNAETVKDVNFLGPQDEYVVSGSDDGNFFIWRKATSKLHDILEGDGSVVNVIEGHPHLPLVAVSGIDTTVKLFGPAHGPTQFSRLRNAENIVKRNSEDRSRRIDLSSLFLHYQLARSALEAGEGPGADCPVQ</sequence>
<dbReference type="SUPFAM" id="SSF50978">
    <property type="entry name" value="WD40 repeat-like"/>
    <property type="match status" value="1"/>
</dbReference>
<dbReference type="Pfam" id="PF00400">
    <property type="entry name" value="WD40"/>
    <property type="match status" value="2"/>
</dbReference>
<dbReference type="PROSITE" id="PS50294">
    <property type="entry name" value="WD_REPEATS_REGION"/>
    <property type="match status" value="1"/>
</dbReference>
<dbReference type="InterPro" id="IPR045151">
    <property type="entry name" value="DCAF8"/>
</dbReference>
<reference evidence="5 6" key="1">
    <citation type="journal article" date="2016" name="Mol. Biol. Evol.">
        <title>Comparative Genomics of Early-Diverging Mushroom-Forming Fungi Provides Insights into the Origins of Lignocellulose Decay Capabilities.</title>
        <authorList>
            <person name="Nagy L.G."/>
            <person name="Riley R."/>
            <person name="Tritt A."/>
            <person name="Adam C."/>
            <person name="Daum C."/>
            <person name="Floudas D."/>
            <person name="Sun H."/>
            <person name="Yadav J.S."/>
            <person name="Pangilinan J."/>
            <person name="Larsson K.H."/>
            <person name="Matsuura K."/>
            <person name="Barry K."/>
            <person name="Labutti K."/>
            <person name="Kuo R."/>
            <person name="Ohm R.A."/>
            <person name="Bhattacharya S.S."/>
            <person name="Shirouzu T."/>
            <person name="Yoshinaga Y."/>
            <person name="Martin F.M."/>
            <person name="Grigoriev I.V."/>
            <person name="Hibbett D.S."/>
        </authorList>
    </citation>
    <scope>NUCLEOTIDE SEQUENCE [LARGE SCALE GENOMIC DNA]</scope>
    <source>
        <strain evidence="5 6">L-15889</strain>
    </source>
</reference>
<feature type="repeat" description="WD" evidence="3">
    <location>
        <begin position="48"/>
        <end position="89"/>
    </location>
</feature>
<evidence type="ECO:0000256" key="1">
    <source>
        <dbReference type="ARBA" id="ARBA00022574"/>
    </source>
</evidence>
<dbReference type="GO" id="GO:0080008">
    <property type="term" value="C:Cul4-RING E3 ubiquitin ligase complex"/>
    <property type="evidence" value="ECO:0007669"/>
    <property type="project" value="TreeGrafter"/>
</dbReference>
<dbReference type="AlphaFoldDB" id="A0A165U4L3"/>
<dbReference type="EMBL" id="KV429033">
    <property type="protein sequence ID" value="KZT74391.1"/>
    <property type="molecule type" value="Genomic_DNA"/>
</dbReference>
<keyword evidence="2" id="KW-0677">Repeat</keyword>
<accession>A0A165U4L3</accession>
<dbReference type="PROSITE" id="PS50082">
    <property type="entry name" value="WD_REPEATS_2"/>
    <property type="match status" value="1"/>
</dbReference>
<feature type="region of interest" description="Disordered" evidence="4">
    <location>
        <begin position="314"/>
        <end position="355"/>
    </location>
</feature>
<evidence type="ECO:0000256" key="4">
    <source>
        <dbReference type="SAM" id="MobiDB-lite"/>
    </source>
</evidence>
<dbReference type="InterPro" id="IPR015943">
    <property type="entry name" value="WD40/YVTN_repeat-like_dom_sf"/>
</dbReference>
<dbReference type="Proteomes" id="UP000076727">
    <property type="component" value="Unassembled WGS sequence"/>
</dbReference>
<keyword evidence="6" id="KW-1185">Reference proteome</keyword>
<feature type="compositionally biased region" description="Polar residues" evidence="4">
    <location>
        <begin position="319"/>
        <end position="340"/>
    </location>
</feature>
<evidence type="ECO:0000256" key="3">
    <source>
        <dbReference type="PROSITE-ProRule" id="PRU00221"/>
    </source>
</evidence>
<dbReference type="STRING" id="1314783.A0A165U4L3"/>
<organism evidence="5 6">
    <name type="scientific">Daedalea quercina L-15889</name>
    <dbReference type="NCBI Taxonomy" id="1314783"/>
    <lineage>
        <taxon>Eukaryota</taxon>
        <taxon>Fungi</taxon>
        <taxon>Dikarya</taxon>
        <taxon>Basidiomycota</taxon>
        <taxon>Agaricomycotina</taxon>
        <taxon>Agaricomycetes</taxon>
        <taxon>Polyporales</taxon>
        <taxon>Fomitopsis</taxon>
    </lineage>
</organism>
<protein>
    <submittedName>
        <fullName evidence="5">WD40 repeat-like protein</fullName>
    </submittedName>
</protein>
<dbReference type="InterPro" id="IPR001680">
    <property type="entry name" value="WD40_rpt"/>
</dbReference>
<dbReference type="SMART" id="SM00320">
    <property type="entry name" value="WD40"/>
    <property type="match status" value="5"/>
</dbReference>
<dbReference type="PANTHER" id="PTHR15574:SF40">
    <property type="entry name" value="WD AND TETRATRICOPEPTIDE REPEATS PROTEIN 1"/>
    <property type="match status" value="1"/>
</dbReference>
<dbReference type="PANTHER" id="PTHR15574">
    <property type="entry name" value="WD REPEAT DOMAIN-CONTAINING FAMILY"/>
    <property type="match status" value="1"/>
</dbReference>
<dbReference type="InterPro" id="IPR036322">
    <property type="entry name" value="WD40_repeat_dom_sf"/>
</dbReference>
<evidence type="ECO:0000256" key="2">
    <source>
        <dbReference type="ARBA" id="ARBA00022737"/>
    </source>
</evidence>
<dbReference type="OrthoDB" id="2414538at2759"/>
<dbReference type="Gene3D" id="2.130.10.10">
    <property type="entry name" value="YVTN repeat-like/Quinoprotein amine dehydrogenase"/>
    <property type="match status" value="2"/>
</dbReference>
<feature type="compositionally biased region" description="Acidic residues" evidence="4">
    <location>
        <begin position="379"/>
        <end position="400"/>
    </location>
</feature>
<dbReference type="GO" id="GO:0045717">
    <property type="term" value="P:negative regulation of fatty acid biosynthetic process"/>
    <property type="evidence" value="ECO:0007669"/>
    <property type="project" value="TreeGrafter"/>
</dbReference>
<evidence type="ECO:0000313" key="5">
    <source>
        <dbReference type="EMBL" id="KZT74391.1"/>
    </source>
</evidence>
<dbReference type="GO" id="GO:0005737">
    <property type="term" value="C:cytoplasm"/>
    <property type="evidence" value="ECO:0007669"/>
    <property type="project" value="TreeGrafter"/>
</dbReference>
<name>A0A165U4L3_9APHY</name>